<dbReference type="RefSeq" id="YP_009302165.1">
    <property type="nucleotide sequence ID" value="NC_031242.1"/>
</dbReference>
<organism evidence="1 2">
    <name type="scientific">Cyanophage S-RIM50</name>
    <dbReference type="NCBI Taxonomy" id="687803"/>
    <lineage>
        <taxon>Viruses</taxon>
        <taxon>Duplodnaviria</taxon>
        <taxon>Heunggongvirae</taxon>
        <taxon>Uroviricota</taxon>
        <taxon>Caudoviricetes</taxon>
        <taxon>Pantevenvirales</taxon>
        <taxon>Kyanoviridae</taxon>
        <taxon>Neptunevirus</taxon>
        <taxon>Neptunevirus srim50</taxon>
    </lineage>
</organism>
<evidence type="ECO:0000313" key="1">
    <source>
        <dbReference type="EMBL" id="AMO42866.1"/>
    </source>
</evidence>
<dbReference type="OrthoDB" id="25758at10239"/>
<reference evidence="1 2" key="1">
    <citation type="submission" date="2016-01" db="EMBL/GenBank/DDBJ databases">
        <title>The genomic content and context of auxiliary metabolic genes in marine cyanophages.</title>
        <authorList>
            <person name="Marston M.F."/>
            <person name="Martiny J.B.H."/>
            <person name="Crummett L.T."/>
        </authorList>
    </citation>
    <scope>NUCLEOTIDE SEQUENCE [LARGE SCALE GENOMIC DNA]</scope>
    <source>
        <strain evidence="1">RW_29_0704</strain>
    </source>
</reference>
<proteinExistence type="predicted"/>
<dbReference type="GeneID" id="29124088"/>
<accession>A0A127KLR5</accession>
<dbReference type="KEGG" id="vg:29124088"/>
<protein>
    <submittedName>
        <fullName evidence="1">Uncharacterized protein</fullName>
    </submittedName>
</protein>
<sequence>MHEFFPGQSVTFREYSGKVNFIGDQYITLTIKEYCIPKEDAQYCKRNCAQVNLLVFRQYWGEVLDNEK</sequence>
<dbReference type="EMBL" id="KU594605">
    <property type="protein sequence ID" value="AMO42866.1"/>
    <property type="molecule type" value="Genomic_DNA"/>
</dbReference>
<keyword evidence="2" id="KW-1185">Reference proteome</keyword>
<evidence type="ECO:0000313" key="2">
    <source>
        <dbReference type="Proteomes" id="UP000201797"/>
    </source>
</evidence>
<dbReference type="Proteomes" id="UP000201797">
    <property type="component" value="Segment"/>
</dbReference>
<name>A0A127KLR5_9CAUD</name>
<gene>
    <name evidence="1" type="ORF">R290704_084</name>
</gene>